<keyword evidence="12" id="KW-0460">Magnesium</keyword>
<evidence type="ECO:0000256" key="15">
    <source>
        <dbReference type="ARBA" id="ARBA00047359"/>
    </source>
</evidence>
<reference evidence="21 23" key="2">
    <citation type="submission" date="2021-03" db="EMBL/GenBank/DDBJ databases">
        <title>Human Oral Microbial Genomes.</title>
        <authorList>
            <person name="Johnston C.D."/>
            <person name="Chen T."/>
            <person name="Dewhirst F.E."/>
        </authorList>
    </citation>
    <scope>NUCLEOTIDE SEQUENCE [LARGE SCALE GENOMIC DNA]</scope>
    <source>
        <strain evidence="21 23">W1435</strain>
    </source>
</reference>
<evidence type="ECO:0000256" key="4">
    <source>
        <dbReference type="ARBA" id="ARBA00009799"/>
    </source>
</evidence>
<evidence type="ECO:0000256" key="7">
    <source>
        <dbReference type="ARBA" id="ARBA00022605"/>
    </source>
</evidence>
<dbReference type="InterPro" id="IPR006275">
    <property type="entry name" value="CPSase_lsu"/>
</dbReference>
<dbReference type="FunFam" id="3.40.50.20:FF:000001">
    <property type="entry name" value="Carbamoyl-phosphate synthase large chain"/>
    <property type="match status" value="1"/>
</dbReference>
<evidence type="ECO:0000259" key="19">
    <source>
        <dbReference type="PROSITE" id="PS51855"/>
    </source>
</evidence>
<dbReference type="InterPro" id="IPR005480">
    <property type="entry name" value="CPSase_lsu_oligo"/>
</dbReference>
<dbReference type="RefSeq" id="WP_050695981.1">
    <property type="nucleotide sequence ID" value="NZ_CP012074.1"/>
</dbReference>
<keyword evidence="13" id="KW-0665">Pyrimidine biosynthesis</keyword>
<keyword evidence="6 21" id="KW-0436">Ligase</keyword>
<evidence type="ECO:0000256" key="5">
    <source>
        <dbReference type="ARBA" id="ARBA00022571"/>
    </source>
</evidence>
<protein>
    <submittedName>
        <fullName evidence="20">Carbamoyl phosphate synthase large subunit</fullName>
    </submittedName>
    <submittedName>
        <fullName evidence="21">Carbamoyl-phosphate synthase (Glutamine-hydrolyzing) large subunit</fullName>
        <ecNumber evidence="21">6.3.5.5</ecNumber>
    </submittedName>
</protein>
<dbReference type="FunFam" id="3.30.470.20:FF:000004">
    <property type="entry name" value="Carbamoyl-phosphate synthase (glutamine-hydrolyzing)"/>
    <property type="match status" value="1"/>
</dbReference>
<dbReference type="InterPro" id="IPR013815">
    <property type="entry name" value="ATP_grasp_subdomain_1"/>
</dbReference>
<dbReference type="EMBL" id="CP012074">
    <property type="protein sequence ID" value="AKU68683.1"/>
    <property type="molecule type" value="Genomic_DNA"/>
</dbReference>
<dbReference type="PRINTS" id="PR00098">
    <property type="entry name" value="CPSASE"/>
</dbReference>
<name>A0A0K1NII3_9BACT</name>
<sequence length="1074" mass="119697">MKDESIKKVLILGSGALKIGEAGEFDYSGSQALKALHEEGVSTVLINPNIATVQTSEGVADQIYFLPVQPYFVERVIEKERPDGILLSFGGQTALNCGVELDKTGVLQKYNVKVLGTPVKAIMDTEDRELFVERLDEIDVKTIKSEACEDIQQARMAAKNLGYPVIVRAAYALGGLGSGFADNEEELNTLCEKAFSFSPQVLVEKSLKGWKEIEYEVVRDRYDNCITVCNMENFDPLGIHTGESIVIAPSQTLSNSEYHKLRALSIKIVRHIGIVGECNVQYAFDPESEDYRVIEVNARLSRSSALASKATGYPLAFVAAKLGMGYGLFELKNSVTKTTSAFFEPALDYVVCKIPRWDLSKFRGVDKELGSSMKSVGEVMAIGRNFEEAIQKGLRMIGQGMHGFVENKELQIDDLDAALREPTDKRVFLISKAMHKGYTVDQIHDLTKIDRWFLNKLKHIIDIDEELKRKNINTLDKELLRTAKVYGFTDFQIARAVGLEEECQNMHQAMRIVRRLRKGFGILPVVKQIDTLAAEYPAQTNYLYVTYAGVASDITFSNDRNSVIVLGSGAYRIGSSVEFDWCGVQALNTIRRQGYRSIMINYNPETVSTDYDMCDRLYFDELTFERVMDIIDAENPHGVIVSTGGQIPNNLAMYLDEENVPILGTSAKDIDNAEDRAKFSSMLTENGINQPEWSALTSMDDIDKFVDRVGFPVLVRPSYVLSGAAMNICSNKDELTRFLQLAANVSVDHPVVVSKFIEYAKEIEMDAVAQDGEIMAYAISEHIEFAGVHSGDATIQFPPQKLYVETMRRIKRISRQIAKKLHINGPFNIQFMARDNDILVIECNLRASRSFPFVSKVLKLNLIDLATKIMLGAPVEKPNKNLFDLDYVGIKASQFSFNRLQKADPVLGVDMSSTGEVGCLGDDTSTALLKSMLSVGHRIPKKTILLSTGGAKQKAEMLDAAKMLKQHGYELYATVGTSKYLTENGIENTLVYMPSDEGQQPQALDLLHEKKIDMVVNMPKDLTPRELTNGYKIRRAAIDLNVPLITNSRLASAFISAFCNVSLDDIDIKAWGEY</sequence>
<dbReference type="FunFam" id="1.10.1030.10:FF:000002">
    <property type="entry name" value="Carbamoyl-phosphate synthase large chain"/>
    <property type="match status" value="1"/>
</dbReference>
<evidence type="ECO:0000256" key="2">
    <source>
        <dbReference type="ARBA" id="ARBA00001947"/>
    </source>
</evidence>
<dbReference type="Proteomes" id="UP000682005">
    <property type="component" value="Chromosome 1"/>
</dbReference>
<keyword evidence="10 17" id="KW-0547">Nucleotide-binding</keyword>
<evidence type="ECO:0000256" key="1">
    <source>
        <dbReference type="ARBA" id="ARBA00001936"/>
    </source>
</evidence>
<dbReference type="InterPro" id="IPR011761">
    <property type="entry name" value="ATP-grasp"/>
</dbReference>
<proteinExistence type="inferred from homology"/>
<dbReference type="PANTHER" id="PTHR11405">
    <property type="entry name" value="CARBAMOYLTRANSFERASE FAMILY MEMBER"/>
    <property type="match status" value="1"/>
</dbReference>
<evidence type="ECO:0000256" key="3">
    <source>
        <dbReference type="ARBA" id="ARBA00004730"/>
    </source>
</evidence>
<dbReference type="FunFam" id="3.30.470.20:FF:000001">
    <property type="entry name" value="Carbamoyl-phosphate synthase large chain"/>
    <property type="match status" value="1"/>
</dbReference>
<dbReference type="NCBIfam" id="TIGR01369">
    <property type="entry name" value="CPSaseII_lrg"/>
    <property type="match status" value="1"/>
</dbReference>
<dbReference type="eggNOG" id="COG0458">
    <property type="taxonomic scope" value="Bacteria"/>
</dbReference>
<evidence type="ECO:0000256" key="10">
    <source>
        <dbReference type="ARBA" id="ARBA00022741"/>
    </source>
</evidence>
<dbReference type="SMART" id="SM00851">
    <property type="entry name" value="MGS"/>
    <property type="match status" value="1"/>
</dbReference>
<evidence type="ECO:0000313" key="21">
    <source>
        <dbReference type="EMBL" id="QUB86313.1"/>
    </source>
</evidence>
<evidence type="ECO:0000313" key="20">
    <source>
        <dbReference type="EMBL" id="AKU68683.1"/>
    </source>
</evidence>
<evidence type="ECO:0000256" key="14">
    <source>
        <dbReference type="ARBA" id="ARBA00023211"/>
    </source>
</evidence>
<dbReference type="Gene3D" id="3.40.50.1380">
    <property type="entry name" value="Methylglyoxal synthase-like domain"/>
    <property type="match status" value="1"/>
</dbReference>
<dbReference type="InterPro" id="IPR011607">
    <property type="entry name" value="MGS-like_dom"/>
</dbReference>
<evidence type="ECO:0000256" key="16">
    <source>
        <dbReference type="ARBA" id="ARBA00048816"/>
    </source>
</evidence>
<organism evidence="20 22">
    <name type="scientific">Prevotella fusca JCM 17724</name>
    <dbReference type="NCBI Taxonomy" id="1236517"/>
    <lineage>
        <taxon>Bacteria</taxon>
        <taxon>Pseudomonadati</taxon>
        <taxon>Bacteroidota</taxon>
        <taxon>Bacteroidia</taxon>
        <taxon>Bacteroidales</taxon>
        <taxon>Prevotellaceae</taxon>
        <taxon>Prevotella</taxon>
    </lineage>
</organism>
<dbReference type="SUPFAM" id="SSF52440">
    <property type="entry name" value="PreATP-grasp domain"/>
    <property type="match status" value="2"/>
</dbReference>
<keyword evidence="11 17" id="KW-0067">ATP-binding</keyword>
<dbReference type="InterPro" id="IPR036914">
    <property type="entry name" value="MGS-like_dom_sf"/>
</dbReference>
<dbReference type="Pfam" id="PF02786">
    <property type="entry name" value="CPSase_L_D2"/>
    <property type="match status" value="2"/>
</dbReference>
<dbReference type="SUPFAM" id="SSF48108">
    <property type="entry name" value="Carbamoyl phosphate synthetase, large subunit connection domain"/>
    <property type="match status" value="1"/>
</dbReference>
<feature type="domain" description="ATP-grasp" evidence="18">
    <location>
        <begin position="680"/>
        <end position="871"/>
    </location>
</feature>
<dbReference type="CDD" id="cd01423">
    <property type="entry name" value="MGS_CPS_I_III"/>
    <property type="match status" value="1"/>
</dbReference>
<dbReference type="EC" id="6.3.5.5" evidence="21"/>
<dbReference type="SUPFAM" id="SSF56059">
    <property type="entry name" value="Glutathione synthetase ATP-binding domain-like"/>
    <property type="match status" value="2"/>
</dbReference>
<dbReference type="GO" id="GO:0004088">
    <property type="term" value="F:carbamoyl-phosphate synthase (glutamine-hydrolyzing) activity"/>
    <property type="evidence" value="ECO:0007669"/>
    <property type="project" value="UniProtKB-EC"/>
</dbReference>
<comment type="cofactor">
    <cofactor evidence="2">
        <name>Zn(2+)</name>
        <dbReference type="ChEBI" id="CHEBI:29105"/>
    </cofactor>
</comment>
<dbReference type="Proteomes" id="UP000060345">
    <property type="component" value="Chromosome 1"/>
</dbReference>
<dbReference type="PANTHER" id="PTHR11405:SF53">
    <property type="entry name" value="CARBAMOYL-PHOSPHATE SYNTHASE [AMMONIA], MITOCHONDRIAL"/>
    <property type="match status" value="1"/>
</dbReference>
<dbReference type="EMBL" id="CP072370">
    <property type="protein sequence ID" value="QUB86313.1"/>
    <property type="molecule type" value="Genomic_DNA"/>
</dbReference>
<evidence type="ECO:0000256" key="9">
    <source>
        <dbReference type="ARBA" id="ARBA00022737"/>
    </source>
</evidence>
<dbReference type="NCBIfam" id="NF009455">
    <property type="entry name" value="PRK12815.1"/>
    <property type="match status" value="1"/>
</dbReference>
<dbReference type="GO" id="GO:0006541">
    <property type="term" value="P:glutamine metabolic process"/>
    <property type="evidence" value="ECO:0007669"/>
    <property type="project" value="TreeGrafter"/>
</dbReference>
<dbReference type="GO" id="GO:0006526">
    <property type="term" value="P:L-arginine biosynthetic process"/>
    <property type="evidence" value="ECO:0007669"/>
    <property type="project" value="UniProtKB-KW"/>
</dbReference>
<dbReference type="InterPro" id="IPR036897">
    <property type="entry name" value="CarbamoylP_synth_lsu_oligo_sf"/>
</dbReference>
<dbReference type="SUPFAM" id="SSF52335">
    <property type="entry name" value="Methylglyoxal synthase-like"/>
    <property type="match status" value="1"/>
</dbReference>
<comment type="catalytic activity">
    <reaction evidence="16">
        <text>hydrogencarbonate + L-glutamine + 2 ATP + H2O = carbamoyl phosphate + L-glutamate + 2 ADP + phosphate + 2 H(+)</text>
        <dbReference type="Rhea" id="RHEA:18633"/>
        <dbReference type="ChEBI" id="CHEBI:15377"/>
        <dbReference type="ChEBI" id="CHEBI:15378"/>
        <dbReference type="ChEBI" id="CHEBI:17544"/>
        <dbReference type="ChEBI" id="CHEBI:29985"/>
        <dbReference type="ChEBI" id="CHEBI:30616"/>
        <dbReference type="ChEBI" id="CHEBI:43474"/>
        <dbReference type="ChEBI" id="CHEBI:58228"/>
        <dbReference type="ChEBI" id="CHEBI:58359"/>
        <dbReference type="ChEBI" id="CHEBI:456216"/>
        <dbReference type="EC" id="6.3.5.5"/>
    </reaction>
</comment>
<dbReference type="FunFam" id="3.40.50.20:FF:000002">
    <property type="entry name" value="Carbamoyl-phosphate synthase large chain"/>
    <property type="match status" value="1"/>
</dbReference>
<dbReference type="Gene3D" id="3.40.50.20">
    <property type="match status" value="2"/>
</dbReference>
<evidence type="ECO:0000256" key="12">
    <source>
        <dbReference type="ARBA" id="ARBA00022842"/>
    </source>
</evidence>
<keyword evidence="14" id="KW-0464">Manganese</keyword>
<dbReference type="SMART" id="SM01096">
    <property type="entry name" value="CPSase_L_D3"/>
    <property type="match status" value="1"/>
</dbReference>
<comment type="pathway">
    <text evidence="3">Amino-acid biosynthesis; L-arginine biosynthesis.</text>
</comment>
<dbReference type="GO" id="GO:0004087">
    <property type="term" value="F:carbamoyl-phosphate synthase (ammonia) activity"/>
    <property type="evidence" value="ECO:0007669"/>
    <property type="project" value="UniProtKB-EC"/>
</dbReference>
<keyword evidence="23" id="KW-1185">Reference proteome</keyword>
<reference evidence="20 22" key="1">
    <citation type="submission" date="2015-07" db="EMBL/GenBank/DDBJ databases">
        <authorList>
            <person name="Noorani M."/>
        </authorList>
    </citation>
    <scope>NUCLEOTIDE SEQUENCE [LARGE SCALE GENOMIC DNA]</scope>
    <source>
        <strain evidence="20 22">W1435</strain>
    </source>
</reference>
<dbReference type="InterPro" id="IPR005479">
    <property type="entry name" value="CPAse_ATP-bd"/>
</dbReference>
<dbReference type="GO" id="GO:0005737">
    <property type="term" value="C:cytoplasm"/>
    <property type="evidence" value="ECO:0007669"/>
    <property type="project" value="TreeGrafter"/>
</dbReference>
<dbReference type="InterPro" id="IPR005483">
    <property type="entry name" value="CPSase_dom"/>
</dbReference>
<keyword evidence="9" id="KW-0677">Repeat</keyword>
<dbReference type="Pfam" id="PF02787">
    <property type="entry name" value="CPSase_L_D3"/>
    <property type="match status" value="1"/>
</dbReference>
<evidence type="ECO:0000256" key="11">
    <source>
        <dbReference type="ARBA" id="ARBA00022840"/>
    </source>
</evidence>
<dbReference type="KEGG" id="pfus:ADJ77_02255"/>
<gene>
    <name evidence="21" type="primary">carB</name>
    <name evidence="20" type="ORF">ADJ77_02255</name>
    <name evidence="21" type="ORF">J5A51_09405</name>
</gene>
<comment type="cofactor">
    <cofactor evidence="1">
        <name>Mn(2+)</name>
        <dbReference type="ChEBI" id="CHEBI:29035"/>
    </cofactor>
</comment>
<dbReference type="Pfam" id="PF25596">
    <property type="entry name" value="CPSase_L_D1"/>
    <property type="match status" value="2"/>
</dbReference>
<dbReference type="AlphaFoldDB" id="A0A0K1NII3"/>
<keyword evidence="8" id="KW-0479">Metal-binding</keyword>
<feature type="domain" description="ATP-grasp" evidence="18">
    <location>
        <begin position="132"/>
        <end position="324"/>
    </location>
</feature>
<evidence type="ECO:0000313" key="22">
    <source>
        <dbReference type="Proteomes" id="UP000060345"/>
    </source>
</evidence>
<evidence type="ECO:0000256" key="6">
    <source>
        <dbReference type="ARBA" id="ARBA00022598"/>
    </source>
</evidence>
<dbReference type="Pfam" id="PF02142">
    <property type="entry name" value="MGS"/>
    <property type="match status" value="1"/>
</dbReference>
<dbReference type="InterPro" id="IPR058047">
    <property type="entry name" value="CPSase_preATP-grasp"/>
</dbReference>
<keyword evidence="7" id="KW-0028">Amino-acid biosynthesis</keyword>
<dbReference type="PROSITE" id="PS00866">
    <property type="entry name" value="CPSASE_1"/>
    <property type="match status" value="2"/>
</dbReference>
<comment type="catalytic activity">
    <reaction evidence="15">
        <text>hydrogencarbonate + NH4(+) + 2 ATP = carbamoyl phosphate + 2 ADP + phosphate + 2 H(+)</text>
        <dbReference type="Rhea" id="RHEA:18029"/>
        <dbReference type="ChEBI" id="CHEBI:15378"/>
        <dbReference type="ChEBI" id="CHEBI:17544"/>
        <dbReference type="ChEBI" id="CHEBI:28938"/>
        <dbReference type="ChEBI" id="CHEBI:30616"/>
        <dbReference type="ChEBI" id="CHEBI:43474"/>
        <dbReference type="ChEBI" id="CHEBI:58228"/>
        <dbReference type="ChEBI" id="CHEBI:456216"/>
        <dbReference type="EC" id="6.3.4.16"/>
    </reaction>
</comment>
<keyword evidence="5" id="KW-0055">Arginine biosynthesis</keyword>
<evidence type="ECO:0000313" key="23">
    <source>
        <dbReference type="Proteomes" id="UP000682005"/>
    </source>
</evidence>
<dbReference type="FunFam" id="3.30.1490.20:FF:000001">
    <property type="entry name" value="Carbamoyl-phosphate synthase large chain"/>
    <property type="match status" value="1"/>
</dbReference>
<dbReference type="PROSITE" id="PS50975">
    <property type="entry name" value="ATP_GRASP"/>
    <property type="match status" value="2"/>
</dbReference>
<dbReference type="STRING" id="1236517.ADJ77_02255"/>
<dbReference type="PROSITE" id="PS00867">
    <property type="entry name" value="CPSASE_2"/>
    <property type="match status" value="2"/>
</dbReference>
<dbReference type="GO" id="GO:0005524">
    <property type="term" value="F:ATP binding"/>
    <property type="evidence" value="ECO:0007669"/>
    <property type="project" value="UniProtKB-UniRule"/>
</dbReference>
<evidence type="ECO:0000256" key="17">
    <source>
        <dbReference type="PROSITE-ProRule" id="PRU00409"/>
    </source>
</evidence>
<dbReference type="InterPro" id="IPR016185">
    <property type="entry name" value="PreATP-grasp_dom_sf"/>
</dbReference>
<dbReference type="Gene3D" id="1.10.1030.10">
    <property type="entry name" value="Carbamoyl-phosphate synthetase, large subunit oligomerisation domain"/>
    <property type="match status" value="1"/>
</dbReference>
<dbReference type="Gene3D" id="3.30.1490.20">
    <property type="entry name" value="ATP-grasp fold, A domain"/>
    <property type="match status" value="1"/>
</dbReference>
<comment type="similarity">
    <text evidence="4">Belongs to the CarB family.</text>
</comment>
<dbReference type="Gene3D" id="3.30.470.20">
    <property type="entry name" value="ATP-grasp fold, B domain"/>
    <property type="match status" value="2"/>
</dbReference>
<dbReference type="GO" id="GO:0046872">
    <property type="term" value="F:metal ion binding"/>
    <property type="evidence" value="ECO:0007669"/>
    <property type="project" value="UniProtKB-KW"/>
</dbReference>
<evidence type="ECO:0000256" key="13">
    <source>
        <dbReference type="ARBA" id="ARBA00022975"/>
    </source>
</evidence>
<dbReference type="GO" id="GO:0006221">
    <property type="term" value="P:pyrimidine nucleotide biosynthetic process"/>
    <property type="evidence" value="ECO:0007669"/>
    <property type="project" value="UniProtKB-KW"/>
</dbReference>
<evidence type="ECO:0000256" key="8">
    <source>
        <dbReference type="ARBA" id="ARBA00022723"/>
    </source>
</evidence>
<dbReference type="NCBIfam" id="NF003671">
    <property type="entry name" value="PRK05294.1"/>
    <property type="match status" value="1"/>
</dbReference>
<evidence type="ECO:0000259" key="18">
    <source>
        <dbReference type="PROSITE" id="PS50975"/>
    </source>
</evidence>
<dbReference type="PROSITE" id="PS51855">
    <property type="entry name" value="MGS"/>
    <property type="match status" value="1"/>
</dbReference>
<feature type="domain" description="MGS-like" evidence="19">
    <location>
        <begin position="937"/>
        <end position="1074"/>
    </location>
</feature>
<accession>A0A0K1NII3</accession>